<name>A0A0F9KKK8_9ZZZZ</name>
<accession>A0A0F9KKK8</accession>
<dbReference type="InterPro" id="IPR005354">
    <property type="entry name" value="UPF0147"/>
</dbReference>
<organism evidence="1">
    <name type="scientific">marine sediment metagenome</name>
    <dbReference type="NCBI Taxonomy" id="412755"/>
    <lineage>
        <taxon>unclassified sequences</taxon>
        <taxon>metagenomes</taxon>
        <taxon>ecological metagenomes</taxon>
    </lineage>
</organism>
<comment type="caution">
    <text evidence="1">The sequence shown here is derived from an EMBL/GenBank/DDBJ whole genome shotgun (WGS) entry which is preliminary data.</text>
</comment>
<reference evidence="1" key="1">
    <citation type="journal article" date="2015" name="Nature">
        <title>Complex archaea that bridge the gap between prokaryotes and eukaryotes.</title>
        <authorList>
            <person name="Spang A."/>
            <person name="Saw J.H."/>
            <person name="Jorgensen S.L."/>
            <person name="Zaremba-Niedzwiedzka K."/>
            <person name="Martijn J."/>
            <person name="Lind A.E."/>
            <person name="van Eijk R."/>
            <person name="Schleper C."/>
            <person name="Guy L."/>
            <person name="Ettema T.J."/>
        </authorList>
    </citation>
    <scope>NUCLEOTIDE SEQUENCE</scope>
</reference>
<dbReference type="Gene3D" id="1.20.1440.50">
    <property type="entry name" value="Ta0600-like"/>
    <property type="match status" value="1"/>
</dbReference>
<dbReference type="EMBL" id="LAZR01007856">
    <property type="protein sequence ID" value="KKM82488.1"/>
    <property type="molecule type" value="Genomic_DNA"/>
</dbReference>
<proteinExistence type="predicted"/>
<gene>
    <name evidence="1" type="ORF">LCGC14_1319010</name>
</gene>
<dbReference type="Pfam" id="PF03685">
    <property type="entry name" value="UPF0147"/>
    <property type="match status" value="1"/>
</dbReference>
<protein>
    <submittedName>
        <fullName evidence="1">Uncharacterized protein</fullName>
    </submittedName>
</protein>
<evidence type="ECO:0000313" key="1">
    <source>
        <dbReference type="EMBL" id="KKM82488.1"/>
    </source>
</evidence>
<dbReference type="SUPFAM" id="SSF158436">
    <property type="entry name" value="Ta0600-like"/>
    <property type="match status" value="1"/>
</dbReference>
<dbReference type="AlphaFoldDB" id="A0A0F9KKK8"/>
<dbReference type="InterPro" id="IPR023130">
    <property type="entry name" value="Ta0600-like_sf"/>
</dbReference>
<sequence>MAEKELTPEETSKIFEEVKELLTGMLNDRSVPRNIKRVSQKCIDELNRTDETSGVLSANAMYSIGDISTDPNVPFHTRTTVYRIISILERVKDS</sequence>
<dbReference type="NCBIfam" id="NF003319">
    <property type="entry name" value="PRK04330.1"/>
    <property type="match status" value="1"/>
</dbReference>